<sequence length="428" mass="48750">MASHENQAPSLVQCNLNLSHMVAELTAGGFDYADIIMALKESPGCKQTNENVDLRGEILGNFSEYMEADRNLQLYVPPILLVLGTFGNFLSFVIMSRNMFKISTYSYLALLAIMDSFVLYIGLLRMWIGHFAVDIQIMSNWMCKLVTFVGYVSSVTSVWLIIAVTIERFIAVKFPLKAKRMCNVVRARIVILSITLATCLLNSHIFWTVELRSHDINGTLSYKCDASLDHVLLIKEIWPWVDAAVYSFIPFLIILVLNTMIVRRVLVARRERSELQMTPLRNKFSSTRSRCSYKQSNESSKKLTCMLLAVSFTFLTTTLPMNLLMVVNAVLGNDKTSVHSYEYQRKYAILKLTRTVVELLMYINHSSNFFLYCATGRKFRQQVKLMLCLCCKGRIKEFFTIASRKSTSTLSYKMSRLGPDTVKEGTAV</sequence>
<dbReference type="PROSITE" id="PS00237">
    <property type="entry name" value="G_PROTEIN_RECEP_F1_1"/>
    <property type="match status" value="1"/>
</dbReference>
<evidence type="ECO:0000256" key="4">
    <source>
        <dbReference type="ARBA" id="ARBA00023136"/>
    </source>
</evidence>
<dbReference type="EMBL" id="JAIWYP010000007">
    <property type="protein sequence ID" value="KAH3793915.1"/>
    <property type="molecule type" value="Genomic_DNA"/>
</dbReference>
<feature type="transmembrane region" description="Helical" evidence="6">
    <location>
        <begin position="75"/>
        <end position="95"/>
    </location>
</feature>
<comment type="subcellular location">
    <subcellularLocation>
        <location evidence="1">Membrane</location>
    </subcellularLocation>
</comment>
<keyword evidence="2 5" id="KW-0812">Transmembrane</keyword>
<evidence type="ECO:0000256" key="3">
    <source>
        <dbReference type="ARBA" id="ARBA00022989"/>
    </source>
</evidence>
<keyword evidence="5" id="KW-0675">Receptor</keyword>
<dbReference type="PROSITE" id="PS50262">
    <property type="entry name" value="G_PROTEIN_RECEP_F1_2"/>
    <property type="match status" value="1"/>
</dbReference>
<protein>
    <recommendedName>
        <fullName evidence="7">G-protein coupled receptors family 1 profile domain-containing protein</fullName>
    </recommendedName>
</protein>
<evidence type="ECO:0000313" key="9">
    <source>
        <dbReference type="Proteomes" id="UP000828390"/>
    </source>
</evidence>
<accession>A0A9D4F7W0</accession>
<comment type="caution">
    <text evidence="8">The sequence shown here is derived from an EMBL/GenBank/DDBJ whole genome shotgun (WGS) entry which is preliminary data.</text>
</comment>
<dbReference type="Proteomes" id="UP000828390">
    <property type="component" value="Unassembled WGS sequence"/>
</dbReference>
<feature type="transmembrane region" description="Helical" evidence="6">
    <location>
        <begin position="303"/>
        <end position="331"/>
    </location>
</feature>
<dbReference type="GO" id="GO:0004930">
    <property type="term" value="F:G protein-coupled receptor activity"/>
    <property type="evidence" value="ECO:0007669"/>
    <property type="project" value="UniProtKB-KW"/>
</dbReference>
<evidence type="ECO:0000259" key="7">
    <source>
        <dbReference type="PROSITE" id="PS50262"/>
    </source>
</evidence>
<dbReference type="AlphaFoldDB" id="A0A9D4F7W0"/>
<evidence type="ECO:0000256" key="6">
    <source>
        <dbReference type="SAM" id="Phobius"/>
    </source>
</evidence>
<dbReference type="InterPro" id="IPR017452">
    <property type="entry name" value="GPCR_Rhodpsn_7TM"/>
</dbReference>
<dbReference type="PANTHER" id="PTHR46641">
    <property type="entry name" value="FMRFAMIDE RECEPTOR-RELATED"/>
    <property type="match status" value="1"/>
</dbReference>
<dbReference type="InterPro" id="IPR000276">
    <property type="entry name" value="GPCR_Rhodpsn"/>
</dbReference>
<keyword evidence="5" id="KW-0297">G-protein coupled receptor</keyword>
<feature type="transmembrane region" description="Helical" evidence="6">
    <location>
        <begin position="107"/>
        <end position="128"/>
    </location>
</feature>
<dbReference type="CDD" id="cd14978">
    <property type="entry name" value="7tmA_FMRFamide_R-like"/>
    <property type="match status" value="1"/>
</dbReference>
<evidence type="ECO:0000313" key="8">
    <source>
        <dbReference type="EMBL" id="KAH3793915.1"/>
    </source>
</evidence>
<feature type="transmembrane region" description="Helical" evidence="6">
    <location>
        <begin position="148"/>
        <end position="166"/>
    </location>
</feature>
<name>A0A9D4F7W0_DREPO</name>
<feature type="domain" description="G-protein coupled receptors family 1 profile" evidence="7">
    <location>
        <begin position="87"/>
        <end position="372"/>
    </location>
</feature>
<dbReference type="PANTHER" id="PTHR46641:SF25">
    <property type="entry name" value="CNMAMIDE RECEPTOR-RELATED"/>
    <property type="match status" value="1"/>
</dbReference>
<proteinExistence type="inferred from homology"/>
<organism evidence="8 9">
    <name type="scientific">Dreissena polymorpha</name>
    <name type="common">Zebra mussel</name>
    <name type="synonym">Mytilus polymorpha</name>
    <dbReference type="NCBI Taxonomy" id="45954"/>
    <lineage>
        <taxon>Eukaryota</taxon>
        <taxon>Metazoa</taxon>
        <taxon>Spiralia</taxon>
        <taxon>Lophotrochozoa</taxon>
        <taxon>Mollusca</taxon>
        <taxon>Bivalvia</taxon>
        <taxon>Autobranchia</taxon>
        <taxon>Heteroconchia</taxon>
        <taxon>Euheterodonta</taxon>
        <taxon>Imparidentia</taxon>
        <taxon>Neoheterodontei</taxon>
        <taxon>Myida</taxon>
        <taxon>Dreissenoidea</taxon>
        <taxon>Dreissenidae</taxon>
        <taxon>Dreissena</taxon>
    </lineage>
</organism>
<dbReference type="InterPro" id="IPR052954">
    <property type="entry name" value="GPCR-Ligand_Int"/>
</dbReference>
<evidence type="ECO:0000256" key="1">
    <source>
        <dbReference type="ARBA" id="ARBA00004370"/>
    </source>
</evidence>
<gene>
    <name evidence="8" type="ORF">DPMN_147441</name>
</gene>
<comment type="similarity">
    <text evidence="5">Belongs to the G-protein coupled receptor 1 family.</text>
</comment>
<keyword evidence="5" id="KW-0807">Transducer</keyword>
<dbReference type="Pfam" id="PF00001">
    <property type="entry name" value="7tm_1"/>
    <property type="match status" value="1"/>
</dbReference>
<dbReference type="SUPFAM" id="SSF81321">
    <property type="entry name" value="Family A G protein-coupled receptor-like"/>
    <property type="match status" value="1"/>
</dbReference>
<feature type="transmembrane region" description="Helical" evidence="6">
    <location>
        <begin position="187"/>
        <end position="207"/>
    </location>
</feature>
<keyword evidence="4 6" id="KW-0472">Membrane</keyword>
<dbReference type="Gene3D" id="1.20.1070.10">
    <property type="entry name" value="Rhodopsin 7-helix transmembrane proteins"/>
    <property type="match status" value="1"/>
</dbReference>
<reference evidence="8" key="2">
    <citation type="submission" date="2020-11" db="EMBL/GenBank/DDBJ databases">
        <authorList>
            <person name="McCartney M.A."/>
            <person name="Auch B."/>
            <person name="Kono T."/>
            <person name="Mallez S."/>
            <person name="Becker A."/>
            <person name="Gohl D.M."/>
            <person name="Silverstein K.A.T."/>
            <person name="Koren S."/>
            <person name="Bechman K.B."/>
            <person name="Herman A."/>
            <person name="Abrahante J.E."/>
            <person name="Garbe J."/>
        </authorList>
    </citation>
    <scope>NUCLEOTIDE SEQUENCE</scope>
    <source>
        <strain evidence="8">Duluth1</strain>
        <tissue evidence="8">Whole animal</tissue>
    </source>
</reference>
<reference evidence="8" key="1">
    <citation type="journal article" date="2019" name="bioRxiv">
        <title>The Genome of the Zebra Mussel, Dreissena polymorpha: A Resource for Invasive Species Research.</title>
        <authorList>
            <person name="McCartney M.A."/>
            <person name="Auch B."/>
            <person name="Kono T."/>
            <person name="Mallez S."/>
            <person name="Zhang Y."/>
            <person name="Obille A."/>
            <person name="Becker A."/>
            <person name="Abrahante J.E."/>
            <person name="Garbe J."/>
            <person name="Badalamenti J.P."/>
            <person name="Herman A."/>
            <person name="Mangelson H."/>
            <person name="Liachko I."/>
            <person name="Sullivan S."/>
            <person name="Sone E.D."/>
            <person name="Koren S."/>
            <person name="Silverstein K.A.T."/>
            <person name="Beckman K.B."/>
            <person name="Gohl D.M."/>
        </authorList>
    </citation>
    <scope>NUCLEOTIDE SEQUENCE</scope>
    <source>
        <strain evidence="8">Duluth1</strain>
        <tissue evidence="8">Whole animal</tissue>
    </source>
</reference>
<keyword evidence="3 6" id="KW-1133">Transmembrane helix</keyword>
<feature type="transmembrane region" description="Helical" evidence="6">
    <location>
        <begin position="243"/>
        <end position="262"/>
    </location>
</feature>
<dbReference type="PRINTS" id="PR00237">
    <property type="entry name" value="GPCRRHODOPSN"/>
</dbReference>
<keyword evidence="9" id="KW-1185">Reference proteome</keyword>
<dbReference type="GO" id="GO:0016020">
    <property type="term" value="C:membrane"/>
    <property type="evidence" value="ECO:0007669"/>
    <property type="project" value="UniProtKB-SubCell"/>
</dbReference>
<evidence type="ECO:0000256" key="2">
    <source>
        <dbReference type="ARBA" id="ARBA00022692"/>
    </source>
</evidence>
<evidence type="ECO:0000256" key="5">
    <source>
        <dbReference type="RuleBase" id="RU000688"/>
    </source>
</evidence>